<dbReference type="PANTHER" id="PTHR43337">
    <property type="entry name" value="XANTHINE/URACIL PERMEASE C887.17-RELATED"/>
    <property type="match status" value="1"/>
</dbReference>
<feature type="transmembrane region" description="Helical" evidence="8">
    <location>
        <begin position="346"/>
        <end position="375"/>
    </location>
</feature>
<feature type="transmembrane region" description="Helical" evidence="8">
    <location>
        <begin position="318"/>
        <end position="334"/>
    </location>
</feature>
<feature type="transmembrane region" description="Helical" evidence="8">
    <location>
        <begin position="74"/>
        <end position="93"/>
    </location>
</feature>
<keyword evidence="7 8" id="KW-0472">Membrane</keyword>
<sequence>MTISYIIFVQPSMLSLSGMDYGAVMVATCLSSALATFFMAYFTNYPVVLAPGMGLNAYFVFDLCLGSGVPWQEALGIVFIAGMLFFILSFVGIREAIMNALPHSLQNAIAIGIGLFIAFIGLQMSGIITKDPATFITRGNFDSRPVLLSIFGIAVTLTLMARKVRGAILIGILVSTAANLIFGIASYDGIVASPPSIMPTLFKLQFPNILARLELIPVIFVFFAIDMFDSIGTLTAIGYRAELLEEGKLTKARGALLTDAGSTVGGALLGTSTVTCFIESATGITEGGRTGLTAVFTGIFMLLSVFLYPLVKIVGGPIIAPALIVVGGLMLRNVSQIDWEDITESIPAFLTMLMMPLSFSITDGIGFGFISFAFLKLVTGRRKEVHPIIYYFALFFIACYIGHL</sequence>
<evidence type="ECO:0000256" key="3">
    <source>
        <dbReference type="ARBA" id="ARBA00022448"/>
    </source>
</evidence>
<accession>A0AA35T8M5</accession>
<keyword evidence="4" id="KW-1003">Cell membrane</keyword>
<feature type="transmembrane region" description="Helical" evidence="8">
    <location>
        <begin position="387"/>
        <end position="403"/>
    </location>
</feature>
<evidence type="ECO:0000313" key="10">
    <source>
        <dbReference type="Proteomes" id="UP001174909"/>
    </source>
</evidence>
<keyword evidence="5 8" id="KW-0812">Transmembrane</keyword>
<feature type="transmembrane region" description="Helical" evidence="8">
    <location>
        <begin position="168"/>
        <end position="187"/>
    </location>
</feature>
<comment type="caution">
    <text evidence="9">The sequence shown here is derived from an EMBL/GenBank/DDBJ whole genome shotgun (WGS) entry which is preliminary data.</text>
</comment>
<evidence type="ECO:0000256" key="5">
    <source>
        <dbReference type="ARBA" id="ARBA00022692"/>
    </source>
</evidence>
<evidence type="ECO:0000313" key="9">
    <source>
        <dbReference type="EMBL" id="CAI8042796.1"/>
    </source>
</evidence>
<feature type="transmembrane region" description="Helical" evidence="8">
    <location>
        <begin position="290"/>
        <end position="311"/>
    </location>
</feature>
<comment type="subcellular location">
    <subcellularLocation>
        <location evidence="1">Cell membrane</location>
        <topology evidence="1">Multi-pass membrane protein</topology>
    </subcellularLocation>
</comment>
<feature type="transmembrane region" description="Helical" evidence="8">
    <location>
        <begin position="105"/>
        <end position="124"/>
    </location>
</feature>
<evidence type="ECO:0000256" key="7">
    <source>
        <dbReference type="ARBA" id="ARBA00023136"/>
    </source>
</evidence>
<dbReference type="EMBL" id="CASHTH010003283">
    <property type="protein sequence ID" value="CAI8042796.1"/>
    <property type="molecule type" value="Genomic_DNA"/>
</dbReference>
<keyword evidence="3" id="KW-0813">Transport</keyword>
<dbReference type="InterPro" id="IPR026033">
    <property type="entry name" value="Azg-like_bact_archaea"/>
</dbReference>
<dbReference type="Pfam" id="PF00860">
    <property type="entry name" value="Xan_ur_permease"/>
    <property type="match status" value="1"/>
</dbReference>
<dbReference type="PIRSF" id="PIRSF005353">
    <property type="entry name" value="PbuG"/>
    <property type="match status" value="1"/>
</dbReference>
<evidence type="ECO:0000256" key="4">
    <source>
        <dbReference type="ARBA" id="ARBA00022475"/>
    </source>
</evidence>
<dbReference type="InterPro" id="IPR045018">
    <property type="entry name" value="Azg-like"/>
</dbReference>
<proteinExistence type="inferred from homology"/>
<dbReference type="GO" id="GO:0005345">
    <property type="term" value="F:purine nucleobase transmembrane transporter activity"/>
    <property type="evidence" value="ECO:0007669"/>
    <property type="project" value="TreeGrafter"/>
</dbReference>
<evidence type="ECO:0000256" key="1">
    <source>
        <dbReference type="ARBA" id="ARBA00004651"/>
    </source>
</evidence>
<keyword evidence="10" id="KW-1185">Reference proteome</keyword>
<dbReference type="GO" id="GO:0005886">
    <property type="term" value="C:plasma membrane"/>
    <property type="evidence" value="ECO:0007669"/>
    <property type="project" value="UniProtKB-SubCell"/>
</dbReference>
<dbReference type="AlphaFoldDB" id="A0AA35T8M5"/>
<evidence type="ECO:0000256" key="2">
    <source>
        <dbReference type="ARBA" id="ARBA00005697"/>
    </source>
</evidence>
<evidence type="ECO:0000256" key="8">
    <source>
        <dbReference type="SAM" id="Phobius"/>
    </source>
</evidence>
<protein>
    <submittedName>
        <fullName evidence="9">Permease MJ0326</fullName>
    </submittedName>
</protein>
<dbReference type="Proteomes" id="UP001174909">
    <property type="component" value="Unassembled WGS sequence"/>
</dbReference>
<comment type="similarity">
    <text evidence="2">Belongs to the nucleobase:cation symporter-2 (NCS2) (TC 2.A.40) family. Azg-like subfamily.</text>
</comment>
<name>A0AA35T8M5_GEOBA</name>
<organism evidence="9 10">
    <name type="scientific">Geodia barretti</name>
    <name type="common">Barrett's horny sponge</name>
    <dbReference type="NCBI Taxonomy" id="519541"/>
    <lineage>
        <taxon>Eukaryota</taxon>
        <taxon>Metazoa</taxon>
        <taxon>Porifera</taxon>
        <taxon>Demospongiae</taxon>
        <taxon>Heteroscleromorpha</taxon>
        <taxon>Tetractinellida</taxon>
        <taxon>Astrophorina</taxon>
        <taxon>Geodiidae</taxon>
        <taxon>Geodia</taxon>
    </lineage>
</organism>
<evidence type="ECO:0000256" key="6">
    <source>
        <dbReference type="ARBA" id="ARBA00022989"/>
    </source>
</evidence>
<feature type="transmembrane region" description="Helical" evidence="8">
    <location>
        <begin position="144"/>
        <end position="161"/>
    </location>
</feature>
<feature type="transmembrane region" description="Helical" evidence="8">
    <location>
        <begin position="21"/>
        <end position="42"/>
    </location>
</feature>
<reference evidence="9" key="1">
    <citation type="submission" date="2023-03" db="EMBL/GenBank/DDBJ databases">
        <authorList>
            <person name="Steffen K."/>
            <person name="Cardenas P."/>
        </authorList>
    </citation>
    <scope>NUCLEOTIDE SEQUENCE</scope>
</reference>
<dbReference type="InterPro" id="IPR006043">
    <property type="entry name" value="NCS2"/>
</dbReference>
<feature type="transmembrane region" description="Helical" evidence="8">
    <location>
        <begin position="215"/>
        <end position="239"/>
    </location>
</feature>
<gene>
    <name evidence="9" type="ORF">GBAR_LOCUS23729</name>
</gene>
<keyword evidence="6 8" id="KW-1133">Transmembrane helix</keyword>
<dbReference type="PANTHER" id="PTHR43337:SF1">
    <property type="entry name" value="XANTHINE_URACIL PERMEASE C887.17-RELATED"/>
    <property type="match status" value="1"/>
</dbReference>